<organism evidence="2 3">
    <name type="scientific">Corynebacterium qintianiae</name>
    <dbReference type="NCBI Taxonomy" id="2709392"/>
    <lineage>
        <taxon>Bacteria</taxon>
        <taxon>Bacillati</taxon>
        <taxon>Actinomycetota</taxon>
        <taxon>Actinomycetes</taxon>
        <taxon>Mycobacteriales</taxon>
        <taxon>Corynebacteriaceae</taxon>
        <taxon>Corynebacterium</taxon>
    </lineage>
</organism>
<dbReference type="AlphaFoldDB" id="A0A7T0KMU4"/>
<dbReference type="Proteomes" id="UP000594586">
    <property type="component" value="Chromosome"/>
</dbReference>
<dbReference type="KEGG" id="cqn:G7Y29_00845"/>
<dbReference type="InterPro" id="IPR021202">
    <property type="entry name" value="Rv3654c-like"/>
</dbReference>
<keyword evidence="3" id="KW-1185">Reference proteome</keyword>
<dbReference type="RefSeq" id="WP_165002861.1">
    <property type="nucleotide sequence ID" value="NZ_CP064955.1"/>
</dbReference>
<evidence type="ECO:0000313" key="3">
    <source>
        <dbReference type="Proteomes" id="UP000594586"/>
    </source>
</evidence>
<keyword evidence="1" id="KW-0472">Membrane</keyword>
<sequence>MSRRIVLGDEGYATVTSAGIVAAVASLCVVVAALGAHVANDHRAQVAADLAAVAGAEAHYRGGEACRAARDTALLNSATAQSCEVVGGDVIVSVSVGAASARARAGPL</sequence>
<name>A0A7T0KMU4_9CORY</name>
<reference evidence="2 3" key="1">
    <citation type="submission" date="2020-11" db="EMBL/GenBank/DDBJ databases">
        <title>Corynebacterium sp. MC1420.</title>
        <authorList>
            <person name="Zhou J."/>
        </authorList>
    </citation>
    <scope>NUCLEOTIDE SEQUENCE [LARGE SCALE GENOMIC DNA]</scope>
    <source>
        <strain evidence="2 3">MC1420</strain>
    </source>
</reference>
<dbReference type="EMBL" id="CP064955">
    <property type="protein sequence ID" value="QPK83407.1"/>
    <property type="molecule type" value="Genomic_DNA"/>
</dbReference>
<keyword evidence="1" id="KW-0812">Transmembrane</keyword>
<proteinExistence type="predicted"/>
<protein>
    <submittedName>
        <fullName evidence="2">TadE-like protein</fullName>
    </submittedName>
</protein>
<accession>A0A7T0KMU4</accession>
<keyword evidence="1" id="KW-1133">Transmembrane helix</keyword>
<dbReference type="NCBIfam" id="TIGR03816">
    <property type="entry name" value="tadE_like_DECH"/>
    <property type="match status" value="1"/>
</dbReference>
<gene>
    <name evidence="2" type="ORF">G7Y29_00845</name>
</gene>
<evidence type="ECO:0000313" key="2">
    <source>
        <dbReference type="EMBL" id="QPK83407.1"/>
    </source>
</evidence>
<evidence type="ECO:0000256" key="1">
    <source>
        <dbReference type="SAM" id="Phobius"/>
    </source>
</evidence>
<feature type="transmembrane region" description="Helical" evidence="1">
    <location>
        <begin position="12"/>
        <end position="34"/>
    </location>
</feature>